<dbReference type="Proteomes" id="UP001140206">
    <property type="component" value="Chromosome 3"/>
</dbReference>
<comment type="subcellular location">
    <subcellularLocation>
        <location evidence="2">Cytoplasm</location>
    </subcellularLocation>
</comment>
<dbReference type="InterPro" id="IPR009000">
    <property type="entry name" value="Transl_B-barrel_sf"/>
</dbReference>
<dbReference type="SUPFAM" id="SSF50465">
    <property type="entry name" value="EF-Tu/eEF-1alpha/eIF2-gamma C-terminal domain"/>
    <property type="match status" value="1"/>
</dbReference>
<dbReference type="PROSITE" id="PS51722">
    <property type="entry name" value="G_TR_2"/>
    <property type="match status" value="1"/>
</dbReference>
<dbReference type="InterPro" id="IPR004161">
    <property type="entry name" value="EFTu-like_2"/>
</dbReference>
<evidence type="ECO:0000256" key="4">
    <source>
        <dbReference type="ARBA" id="ARBA00022481"/>
    </source>
</evidence>
<dbReference type="Gene3D" id="2.40.30.10">
    <property type="entry name" value="Translation factors"/>
    <property type="match status" value="2"/>
</dbReference>
<dbReference type="Pfam" id="PF03144">
    <property type="entry name" value="GTP_EFTU_D2"/>
    <property type="match status" value="1"/>
</dbReference>
<evidence type="ECO:0000256" key="14">
    <source>
        <dbReference type="PROSITE-ProRule" id="PRU00322"/>
    </source>
</evidence>
<dbReference type="InterPro" id="IPR009001">
    <property type="entry name" value="Transl_elong_EF1A/Init_IF2_C"/>
</dbReference>
<dbReference type="SUPFAM" id="SSF50447">
    <property type="entry name" value="Translation proteins"/>
    <property type="match status" value="1"/>
</dbReference>
<dbReference type="CDD" id="cd01883">
    <property type="entry name" value="EF1_alpha"/>
    <property type="match status" value="1"/>
</dbReference>
<dbReference type="PROSITE" id="PS50199">
    <property type="entry name" value="ZF_RANBP2_2"/>
    <property type="match status" value="1"/>
</dbReference>
<sequence length="674" mass="74268">MDIVDDFADWDFTGGEIQVLRSKPHEPPMKSSVWQCSVCTCYNDKMSTSCDICGVSRSSFIRYSSPTEIEIEVDSRLRKCELSKMARSLFSSKPQRFPKLDISYEDFQDFLRFGGPRRAYAAPRSKRCIHIVPFKFDTPSPDDVVSTGLKSAKTYLKAVDTSHLTKPPSGTKEKEKKTTNLSENISANSSTGIEEEAKSLSENLQKLNLEKDNGPIKTRKPCPKPQYKPEKWMLTDQELGSRSQLNLAIVGHVDSGKSTLCGRLLHLHGQISNNQIHKYEKEAKDKRKGSFAYAWAVDESSDERERGVTMTVSVKYFDSKNYHVVLLDSPGHKDFVPNLISGTAQADAAILVVDASIGAFEAGMVGMTGMGQTKEHAQIIRSFGLEHIIVAINKLDSVEYSQGRFDLIKLQLGSFLRSCGFKESGLKWVPLSTMENQNLVEPPSDVRLLSWYNGGCLLDAIDFIPPPSRYISKPLILPICDVISSRTLGQLAVSGKLEAGAIRVGSKVIVMPSGTVATVRTIERNGANCNVARAGDNVCIGLQNIGDDQLTSGGTLCHVDFPVRIASVLELKILVLEISTPILVGFQVEFHVHHAKASARVEKIISLIDQRTGEILKKAPRMLSGKQSAIIIVNLDREVCVEEFATCRALGRVFLRSSGSTIAVGIVNRILEQS</sequence>
<organism evidence="18 19">
    <name type="scientific">Rhynchospora pubera</name>
    <dbReference type="NCBI Taxonomy" id="906938"/>
    <lineage>
        <taxon>Eukaryota</taxon>
        <taxon>Viridiplantae</taxon>
        <taxon>Streptophyta</taxon>
        <taxon>Embryophyta</taxon>
        <taxon>Tracheophyta</taxon>
        <taxon>Spermatophyta</taxon>
        <taxon>Magnoliopsida</taxon>
        <taxon>Liliopsida</taxon>
        <taxon>Poales</taxon>
        <taxon>Cyperaceae</taxon>
        <taxon>Cyperoideae</taxon>
        <taxon>Rhynchosporeae</taxon>
        <taxon>Rhynchospora</taxon>
    </lineage>
</organism>
<dbReference type="Pfam" id="PF00009">
    <property type="entry name" value="GTP_EFTU"/>
    <property type="match status" value="1"/>
</dbReference>
<evidence type="ECO:0000256" key="10">
    <source>
        <dbReference type="ARBA" id="ARBA00022833"/>
    </source>
</evidence>
<feature type="region of interest" description="Disordered" evidence="15">
    <location>
        <begin position="160"/>
        <end position="194"/>
    </location>
</feature>
<gene>
    <name evidence="18" type="ORF">LUZ62_057988</name>
</gene>
<dbReference type="AlphaFoldDB" id="A0AAV8E3U5"/>
<dbReference type="GO" id="GO:0003924">
    <property type="term" value="F:GTPase activity"/>
    <property type="evidence" value="ECO:0007669"/>
    <property type="project" value="InterPro"/>
</dbReference>
<accession>A0AAV8E3U5</accession>
<keyword evidence="10" id="KW-0862">Zinc</keyword>
<dbReference type="GO" id="GO:0008270">
    <property type="term" value="F:zinc ion binding"/>
    <property type="evidence" value="ECO:0007669"/>
    <property type="project" value="UniProtKB-KW"/>
</dbReference>
<dbReference type="InterPro" id="IPR050100">
    <property type="entry name" value="TRAFAC_GTPase_members"/>
</dbReference>
<name>A0AAV8E3U5_9POAL</name>
<dbReference type="PRINTS" id="PR00315">
    <property type="entry name" value="ELONGATNFCT"/>
</dbReference>
<dbReference type="GO" id="GO:0005737">
    <property type="term" value="C:cytoplasm"/>
    <property type="evidence" value="ECO:0007669"/>
    <property type="project" value="UniProtKB-SubCell"/>
</dbReference>
<keyword evidence="5" id="KW-0963">Cytoplasm</keyword>
<keyword evidence="18" id="KW-0251">Elongation factor</keyword>
<comment type="caution">
    <text evidence="18">The sequence shown here is derived from an EMBL/GenBank/DDBJ whole genome shotgun (WGS) entry which is preliminary data.</text>
</comment>
<evidence type="ECO:0000259" key="17">
    <source>
        <dbReference type="PROSITE" id="PS51722"/>
    </source>
</evidence>
<dbReference type="InterPro" id="IPR000795">
    <property type="entry name" value="T_Tr_GTP-bd_dom"/>
</dbReference>
<evidence type="ECO:0000256" key="11">
    <source>
        <dbReference type="ARBA" id="ARBA00022917"/>
    </source>
</evidence>
<keyword evidence="7" id="KW-0547">Nucleotide-binding</keyword>
<feature type="domain" description="RanBP2-type" evidence="16">
    <location>
        <begin position="30"/>
        <end position="59"/>
    </location>
</feature>
<keyword evidence="19" id="KW-1185">Reference proteome</keyword>
<evidence type="ECO:0000256" key="12">
    <source>
        <dbReference type="ARBA" id="ARBA00023134"/>
    </source>
</evidence>
<keyword evidence="6" id="KW-0479">Metal-binding</keyword>
<dbReference type="Gene3D" id="3.40.50.300">
    <property type="entry name" value="P-loop containing nucleotide triphosphate hydrolases"/>
    <property type="match status" value="1"/>
</dbReference>
<dbReference type="InterPro" id="IPR054696">
    <property type="entry name" value="GTP-eEF1A_C"/>
</dbReference>
<dbReference type="Pfam" id="PF22594">
    <property type="entry name" value="GTP-eEF1A_C"/>
    <property type="match status" value="1"/>
</dbReference>
<comment type="catalytic activity">
    <reaction evidence="13">
        <text>GTP + H2O = GDP + phosphate + H(+)</text>
        <dbReference type="Rhea" id="RHEA:19669"/>
        <dbReference type="ChEBI" id="CHEBI:15377"/>
        <dbReference type="ChEBI" id="CHEBI:15378"/>
        <dbReference type="ChEBI" id="CHEBI:37565"/>
        <dbReference type="ChEBI" id="CHEBI:43474"/>
        <dbReference type="ChEBI" id="CHEBI:58189"/>
    </reaction>
    <physiologicalReaction direction="left-to-right" evidence="13">
        <dbReference type="Rhea" id="RHEA:19670"/>
    </physiologicalReaction>
</comment>
<evidence type="ECO:0000256" key="9">
    <source>
        <dbReference type="ARBA" id="ARBA00022801"/>
    </source>
</evidence>
<keyword evidence="9" id="KW-0378">Hydrolase</keyword>
<evidence type="ECO:0000256" key="7">
    <source>
        <dbReference type="ARBA" id="ARBA00022741"/>
    </source>
</evidence>
<feature type="domain" description="Tr-type G" evidence="17">
    <location>
        <begin position="242"/>
        <end position="469"/>
    </location>
</feature>
<keyword evidence="8 14" id="KW-0863">Zinc-finger</keyword>
<evidence type="ECO:0000313" key="19">
    <source>
        <dbReference type="Proteomes" id="UP001140206"/>
    </source>
</evidence>
<keyword evidence="4" id="KW-0488">Methylation</keyword>
<evidence type="ECO:0000313" key="18">
    <source>
        <dbReference type="EMBL" id="KAJ4773731.1"/>
    </source>
</evidence>
<dbReference type="CDD" id="cd04093">
    <property type="entry name" value="HBS1_C_III"/>
    <property type="match status" value="1"/>
</dbReference>
<dbReference type="InterPro" id="IPR001876">
    <property type="entry name" value="Znf_RanBP2"/>
</dbReference>
<evidence type="ECO:0000256" key="3">
    <source>
        <dbReference type="ARBA" id="ARBA00007249"/>
    </source>
</evidence>
<comment type="function">
    <text evidence="1">This protein promotes the GTP-dependent binding of aminoacyl-tRNA to the A-site of ribosomes during protein biosynthesis.</text>
</comment>
<dbReference type="FunFam" id="3.40.50.300:FF:000204">
    <property type="entry name" value="Translation elongation factor Tu"/>
    <property type="match status" value="1"/>
</dbReference>
<evidence type="ECO:0000256" key="2">
    <source>
        <dbReference type="ARBA" id="ARBA00004496"/>
    </source>
</evidence>
<evidence type="ECO:0000256" key="13">
    <source>
        <dbReference type="ARBA" id="ARBA00049117"/>
    </source>
</evidence>
<protein>
    <submittedName>
        <fullName evidence="18">Elongation factor 1-alpha</fullName>
    </submittedName>
</protein>
<feature type="compositionally biased region" description="Polar residues" evidence="15">
    <location>
        <begin position="179"/>
        <end position="192"/>
    </location>
</feature>
<evidence type="ECO:0000256" key="5">
    <source>
        <dbReference type="ARBA" id="ARBA00022490"/>
    </source>
</evidence>
<keyword evidence="11" id="KW-0648">Protein biosynthesis</keyword>
<dbReference type="PROSITE" id="PS01358">
    <property type="entry name" value="ZF_RANBP2_1"/>
    <property type="match status" value="1"/>
</dbReference>
<evidence type="ECO:0000256" key="1">
    <source>
        <dbReference type="ARBA" id="ARBA00003982"/>
    </source>
</evidence>
<evidence type="ECO:0000256" key="15">
    <source>
        <dbReference type="SAM" id="MobiDB-lite"/>
    </source>
</evidence>
<dbReference type="GO" id="GO:0005525">
    <property type="term" value="F:GTP binding"/>
    <property type="evidence" value="ECO:0007669"/>
    <property type="project" value="UniProtKB-KW"/>
</dbReference>
<comment type="similarity">
    <text evidence="3">Belongs to the TRAFAC class translation factor GTPase superfamily. Classic translation factor GTPase family. EF-Tu/EF-1A subfamily.</text>
</comment>
<dbReference type="InterPro" id="IPR027417">
    <property type="entry name" value="P-loop_NTPase"/>
</dbReference>
<proteinExistence type="inferred from homology"/>
<dbReference type="SUPFAM" id="SSF52540">
    <property type="entry name" value="P-loop containing nucleoside triphosphate hydrolases"/>
    <property type="match status" value="1"/>
</dbReference>
<dbReference type="FunFam" id="2.40.30.10:FF:000020">
    <property type="entry name" value="Translation elongation factor EF-1"/>
    <property type="match status" value="1"/>
</dbReference>
<dbReference type="GO" id="GO:0003746">
    <property type="term" value="F:translation elongation factor activity"/>
    <property type="evidence" value="ECO:0007669"/>
    <property type="project" value="UniProtKB-KW"/>
</dbReference>
<evidence type="ECO:0000256" key="6">
    <source>
        <dbReference type="ARBA" id="ARBA00022723"/>
    </source>
</evidence>
<evidence type="ECO:0000256" key="8">
    <source>
        <dbReference type="ARBA" id="ARBA00022771"/>
    </source>
</evidence>
<evidence type="ECO:0000259" key="16">
    <source>
        <dbReference type="PROSITE" id="PS50199"/>
    </source>
</evidence>
<keyword evidence="12" id="KW-0342">GTP-binding</keyword>
<dbReference type="EMBL" id="JAMFTS010000003">
    <property type="protein sequence ID" value="KAJ4773731.1"/>
    <property type="molecule type" value="Genomic_DNA"/>
</dbReference>
<dbReference type="PANTHER" id="PTHR23115">
    <property type="entry name" value="TRANSLATION FACTOR"/>
    <property type="match status" value="1"/>
</dbReference>
<reference evidence="18" key="1">
    <citation type="submission" date="2022-08" db="EMBL/GenBank/DDBJ databases">
        <authorList>
            <person name="Marques A."/>
        </authorList>
    </citation>
    <scope>NUCLEOTIDE SEQUENCE</scope>
    <source>
        <strain evidence="18">RhyPub2mFocal</strain>
        <tissue evidence="18">Leaves</tissue>
    </source>
</reference>
<dbReference type="FunFam" id="2.40.30.10:FF:000060">
    <property type="entry name" value="elongation factor 1-alpha isoform X4"/>
    <property type="match status" value="1"/>
</dbReference>